<dbReference type="Gene3D" id="3.90.1140.10">
    <property type="entry name" value="Cyclic phosphodiesterase"/>
    <property type="match status" value="1"/>
</dbReference>
<dbReference type="RefSeq" id="WP_085794425.1">
    <property type="nucleotide sequence ID" value="NZ_FWFO01000001.1"/>
</dbReference>
<sequence length="227" mass="25051">MTFSRYAIYFAPPADAEWTRFGASWLGWDMETGETVAHPDLAGLDVPRITATPHKYGLHGTIKPPFRLAEGQTAGALERACGELADALGPVWLDGLELARLGRFLALRPMGNTSELGELAAQAVRGLDSFRAPAPPEELERRRAAGLSPTQEANLLQWGYPYVMDEFRFHITLTGKLPKPELPGVQDALEQVLTPMLPKPFVISDLALVGERSDGRFQMIHRYALSR</sequence>
<dbReference type="PIRSF" id="PIRSF033328">
    <property type="entry name" value="Phest_Mll4975"/>
    <property type="match status" value="1"/>
</dbReference>
<dbReference type="NCBIfam" id="TIGR03223">
    <property type="entry name" value="Phn_opern_protn"/>
    <property type="match status" value="1"/>
</dbReference>
<evidence type="ECO:0008006" key="3">
    <source>
        <dbReference type="Google" id="ProtNLM"/>
    </source>
</evidence>
<gene>
    <name evidence="1" type="ORF">TRL7639_00744</name>
</gene>
<dbReference type="EMBL" id="FWFO01000001">
    <property type="protein sequence ID" value="SLN23575.1"/>
    <property type="molecule type" value="Genomic_DNA"/>
</dbReference>
<accession>A0A1Y5RVM1</accession>
<dbReference type="OrthoDB" id="4954742at2"/>
<protein>
    <recommendedName>
        <fullName evidence="3">Phosphonate metabolism protein</fullName>
    </recommendedName>
</protein>
<dbReference type="InterPro" id="IPR009389">
    <property type="entry name" value="DUF1045"/>
</dbReference>
<dbReference type="Proteomes" id="UP000193077">
    <property type="component" value="Unassembled WGS sequence"/>
</dbReference>
<evidence type="ECO:0000313" key="2">
    <source>
        <dbReference type="Proteomes" id="UP000193077"/>
    </source>
</evidence>
<keyword evidence="2" id="KW-1185">Reference proteome</keyword>
<reference evidence="1 2" key="1">
    <citation type="submission" date="2017-03" db="EMBL/GenBank/DDBJ databases">
        <authorList>
            <person name="Afonso C.L."/>
            <person name="Miller P.J."/>
            <person name="Scott M.A."/>
            <person name="Spackman E."/>
            <person name="Goraichik I."/>
            <person name="Dimitrov K.M."/>
            <person name="Suarez D.L."/>
            <person name="Swayne D.E."/>
        </authorList>
    </citation>
    <scope>NUCLEOTIDE SEQUENCE [LARGE SCALE GENOMIC DNA]</scope>
    <source>
        <strain evidence="1 2">CECT 7639</strain>
    </source>
</reference>
<dbReference type="AlphaFoldDB" id="A0A1Y5RVM1"/>
<organism evidence="1 2">
    <name type="scientific">Falsiruegeria litorea R37</name>
    <dbReference type="NCBI Taxonomy" id="1200284"/>
    <lineage>
        <taxon>Bacteria</taxon>
        <taxon>Pseudomonadati</taxon>
        <taxon>Pseudomonadota</taxon>
        <taxon>Alphaproteobacteria</taxon>
        <taxon>Rhodobacterales</taxon>
        <taxon>Roseobacteraceae</taxon>
        <taxon>Falsiruegeria</taxon>
    </lineage>
</organism>
<evidence type="ECO:0000313" key="1">
    <source>
        <dbReference type="EMBL" id="SLN23575.1"/>
    </source>
</evidence>
<dbReference type="Pfam" id="PF06299">
    <property type="entry name" value="DUF1045"/>
    <property type="match status" value="1"/>
</dbReference>
<proteinExistence type="predicted"/>
<name>A0A1Y5RVM1_9RHOB</name>